<dbReference type="InterPro" id="IPR014985">
    <property type="entry name" value="WbqC"/>
</dbReference>
<dbReference type="OrthoDB" id="3611744at2"/>
<accession>C8W4F2</accession>
<dbReference type="AlphaFoldDB" id="C8W4F2"/>
<gene>
    <name evidence="1" type="ordered locus">Dtox_1134</name>
</gene>
<dbReference type="eggNOG" id="COG0224">
    <property type="taxonomic scope" value="Bacteria"/>
</dbReference>
<evidence type="ECO:0000313" key="1">
    <source>
        <dbReference type="EMBL" id="ACV62020.1"/>
    </source>
</evidence>
<dbReference type="STRING" id="485916.Dtox_1134"/>
<dbReference type="EMBL" id="CP001720">
    <property type="protein sequence ID" value="ACV62020.1"/>
    <property type="molecule type" value="Genomic_DNA"/>
</dbReference>
<protein>
    <submittedName>
        <fullName evidence="1">WbqC-like family protein</fullName>
    </submittedName>
</protein>
<keyword evidence="2" id="KW-1185">Reference proteome</keyword>
<dbReference type="RefSeq" id="WP_015756735.1">
    <property type="nucleotide sequence ID" value="NC_013216.1"/>
</dbReference>
<evidence type="ECO:0000313" key="2">
    <source>
        <dbReference type="Proteomes" id="UP000002217"/>
    </source>
</evidence>
<proteinExistence type="predicted"/>
<dbReference type="Pfam" id="PF08889">
    <property type="entry name" value="WbqC"/>
    <property type="match status" value="1"/>
</dbReference>
<dbReference type="KEGG" id="dae:Dtox_1134"/>
<reference evidence="1 2" key="1">
    <citation type="journal article" date="2009" name="Stand. Genomic Sci.">
        <title>Complete genome sequence of Desulfotomaculum acetoxidans type strain (5575).</title>
        <authorList>
            <person name="Spring S."/>
            <person name="Lapidus A."/>
            <person name="Schroder M."/>
            <person name="Gleim D."/>
            <person name="Sims D."/>
            <person name="Meincke L."/>
            <person name="Glavina Del Rio T."/>
            <person name="Tice H."/>
            <person name="Copeland A."/>
            <person name="Cheng J.F."/>
            <person name="Lucas S."/>
            <person name="Chen F."/>
            <person name="Nolan M."/>
            <person name="Bruce D."/>
            <person name="Goodwin L."/>
            <person name="Pitluck S."/>
            <person name="Ivanova N."/>
            <person name="Mavromatis K."/>
            <person name="Mikhailova N."/>
            <person name="Pati A."/>
            <person name="Chen A."/>
            <person name="Palaniappan K."/>
            <person name="Land M."/>
            <person name="Hauser L."/>
            <person name="Chang Y.J."/>
            <person name="Jeffries C.D."/>
            <person name="Chain P."/>
            <person name="Saunders E."/>
            <person name="Brettin T."/>
            <person name="Detter J.C."/>
            <person name="Goker M."/>
            <person name="Bristow J."/>
            <person name="Eisen J.A."/>
            <person name="Markowitz V."/>
            <person name="Hugenholtz P."/>
            <person name="Kyrpides N.C."/>
            <person name="Klenk H.P."/>
            <person name="Han C."/>
        </authorList>
    </citation>
    <scope>NUCLEOTIDE SEQUENCE [LARGE SCALE GENOMIC DNA]</scope>
    <source>
        <strain evidence="2">ATCC 49208 / DSM 771 / VKM B-1644</strain>
    </source>
</reference>
<dbReference type="Proteomes" id="UP000002217">
    <property type="component" value="Chromosome"/>
</dbReference>
<dbReference type="HOGENOM" id="CLU_079350_0_0_9"/>
<name>C8W4F2_DESAS</name>
<organism evidence="1 2">
    <name type="scientific">Desulfofarcimen acetoxidans (strain ATCC 49208 / DSM 771 / KCTC 5769 / VKM B-1644 / 5575)</name>
    <name type="common">Desulfotomaculum acetoxidans</name>
    <dbReference type="NCBI Taxonomy" id="485916"/>
    <lineage>
        <taxon>Bacteria</taxon>
        <taxon>Bacillati</taxon>
        <taxon>Bacillota</taxon>
        <taxon>Clostridia</taxon>
        <taxon>Eubacteriales</taxon>
        <taxon>Peptococcaceae</taxon>
        <taxon>Desulfofarcimen</taxon>
    </lineage>
</organism>
<sequence length="227" mass="26029">MIIAIHQPNYLPWPGYFHKMLSCDLFVFLDDVLHSKRAITSKNKIKAPEGVRLLSVPLANKEVLIKDLIIHNGQNWHQKHWNSLTSCYSRSPFWKEYRDKFAPVFAHPGTNLVELNLSLLSVIKDILEIATPVVRSSQIPALDGKKGTRIINICRHFGASTYLSGTGARAYNDELEFTENNIRLVYQSYKISEYPQLWNNFIPNLSVVDLLFNCGPESKKYLVKQVI</sequence>